<name>A0ACC6IEE0_9ACTN</name>
<organism evidence="1 2">
    <name type="scientific">Nocardioides zeae</name>
    <dbReference type="NCBI Taxonomy" id="1457234"/>
    <lineage>
        <taxon>Bacteria</taxon>
        <taxon>Bacillati</taxon>
        <taxon>Actinomycetota</taxon>
        <taxon>Actinomycetes</taxon>
        <taxon>Propionibacteriales</taxon>
        <taxon>Nocardioidaceae</taxon>
        <taxon>Nocardioides</taxon>
    </lineage>
</organism>
<comment type="caution">
    <text evidence="1">The sequence shown here is derived from an EMBL/GenBank/DDBJ whole genome shotgun (WGS) entry which is preliminary data.</text>
</comment>
<sequence length="212" mass="22317">MILQQERQAVADAGRRMITDGLVLGTAGNVSIRVGDLVAISPSTVAYSDVTAADVCVVDMDGVVVDVAEGRRPSSEVPMHLSIYRESDAASVVHHHGLKSAAVSTLVDVVPTIHYYVAQLGGSLRVAPYARYGSDALAAGVMAALQDRVAALMQNHGAVAHGPTLELAYGRAQLVEWLCAMYIEAASIGSPRELTDADMQDVVAARTARTYA</sequence>
<keyword evidence="2" id="KW-1185">Reference proteome</keyword>
<reference evidence="1" key="1">
    <citation type="submission" date="2023-08" db="EMBL/GenBank/DDBJ databases">
        <title>Functional and genomic diversity of the sorghum phyllosphere microbiome.</title>
        <authorList>
            <person name="Shade A."/>
        </authorList>
    </citation>
    <scope>NUCLEOTIDE SEQUENCE</scope>
    <source>
        <strain evidence="1">SORGH_AS_0885</strain>
    </source>
</reference>
<dbReference type="EMBL" id="JAVIZJ010000002">
    <property type="protein sequence ID" value="MDR6208992.1"/>
    <property type="molecule type" value="Genomic_DNA"/>
</dbReference>
<accession>A0ACC6IEE0</accession>
<protein>
    <submittedName>
        <fullName evidence="1">L-fuculose-phosphate aldolase</fullName>
        <ecNumber evidence="1">4.1.2.17</ecNumber>
    </submittedName>
</protein>
<gene>
    <name evidence="1" type="ORF">QE364_000684</name>
</gene>
<dbReference type="Proteomes" id="UP001261666">
    <property type="component" value="Unassembled WGS sequence"/>
</dbReference>
<keyword evidence="1" id="KW-0456">Lyase</keyword>
<proteinExistence type="predicted"/>
<evidence type="ECO:0000313" key="2">
    <source>
        <dbReference type="Proteomes" id="UP001261666"/>
    </source>
</evidence>
<evidence type="ECO:0000313" key="1">
    <source>
        <dbReference type="EMBL" id="MDR6208992.1"/>
    </source>
</evidence>
<dbReference type="EC" id="4.1.2.17" evidence="1"/>